<feature type="region of interest" description="Disordered" evidence="1">
    <location>
        <begin position="134"/>
        <end position="158"/>
    </location>
</feature>
<keyword evidence="2" id="KW-1133">Transmembrane helix</keyword>
<evidence type="ECO:0000256" key="1">
    <source>
        <dbReference type="SAM" id="MobiDB-lite"/>
    </source>
</evidence>
<keyword evidence="2" id="KW-0812">Transmembrane</keyword>
<sequence>MKNCVFFQWIIQIAVAALAVTLLSGFTPTLHGSKEDKELLGGFILMLLACRYGLPFALAAGCWFRRSFVRAVLAGALVGVAMELLLFLLSEPEFSPFHMILRDLLIAFPLCAIPCALGAGIVPLQYAAAPRSAGHSGTERKAEIPAVDEERKNPEGKL</sequence>
<reference evidence="3 4" key="1">
    <citation type="journal article" date="2018" name="MBio">
        <title>Insights into the evolution of host association through the isolation and characterization of a novel human periodontal pathobiont, Desulfobulbus oralis.</title>
        <authorList>
            <person name="Cross K.L."/>
            <person name="Chirania P."/>
            <person name="Xiong W."/>
            <person name="Beall C.J."/>
            <person name="Elkins J.G."/>
            <person name="Giannone R.J."/>
            <person name="Griffen A.L."/>
            <person name="Guss A.M."/>
            <person name="Hettich R.L."/>
            <person name="Joshi S.S."/>
            <person name="Mokrzan E.M."/>
            <person name="Martin R.K."/>
            <person name="Zhulin I.B."/>
            <person name="Leys E.J."/>
            <person name="Podar M."/>
        </authorList>
    </citation>
    <scope>NUCLEOTIDE SEQUENCE [LARGE SCALE GENOMIC DNA]</scope>
    <source>
        <strain evidence="3 4">ORNL</strain>
    </source>
</reference>
<evidence type="ECO:0000256" key="2">
    <source>
        <dbReference type="SAM" id="Phobius"/>
    </source>
</evidence>
<feature type="transmembrane region" description="Helical" evidence="2">
    <location>
        <begin position="43"/>
        <end position="64"/>
    </location>
</feature>
<protein>
    <submittedName>
        <fullName evidence="3">Uncharacterized protein</fullName>
    </submittedName>
</protein>
<accession>A0A2L1GQ10</accession>
<dbReference type="AlphaFoldDB" id="A0A2L1GQ10"/>
<feature type="transmembrane region" description="Helical" evidence="2">
    <location>
        <begin position="104"/>
        <end position="124"/>
    </location>
</feature>
<name>A0A2L1GQ10_9BACT</name>
<keyword evidence="4" id="KW-1185">Reference proteome</keyword>
<dbReference type="RefSeq" id="WP_104937002.1">
    <property type="nucleotide sequence ID" value="NZ_CP021255.1"/>
</dbReference>
<dbReference type="Proteomes" id="UP000239867">
    <property type="component" value="Chromosome"/>
</dbReference>
<feature type="compositionally biased region" description="Basic and acidic residues" evidence="1">
    <location>
        <begin position="137"/>
        <end position="158"/>
    </location>
</feature>
<gene>
    <name evidence="3" type="ORF">CAY53_10095</name>
</gene>
<evidence type="ECO:0000313" key="3">
    <source>
        <dbReference type="EMBL" id="AVD71769.1"/>
    </source>
</evidence>
<organism evidence="3 4">
    <name type="scientific">Desulfobulbus oralis</name>
    <dbReference type="NCBI Taxonomy" id="1986146"/>
    <lineage>
        <taxon>Bacteria</taxon>
        <taxon>Pseudomonadati</taxon>
        <taxon>Thermodesulfobacteriota</taxon>
        <taxon>Desulfobulbia</taxon>
        <taxon>Desulfobulbales</taxon>
        <taxon>Desulfobulbaceae</taxon>
        <taxon>Desulfobulbus</taxon>
    </lineage>
</organism>
<dbReference type="KEGG" id="deo:CAY53_10095"/>
<keyword evidence="2" id="KW-0472">Membrane</keyword>
<proteinExistence type="predicted"/>
<feature type="transmembrane region" description="Helical" evidence="2">
    <location>
        <begin position="71"/>
        <end position="89"/>
    </location>
</feature>
<evidence type="ECO:0000313" key="4">
    <source>
        <dbReference type="Proteomes" id="UP000239867"/>
    </source>
</evidence>
<dbReference type="EMBL" id="CP021255">
    <property type="protein sequence ID" value="AVD71769.1"/>
    <property type="molecule type" value="Genomic_DNA"/>
</dbReference>